<dbReference type="PANTHER" id="PTHR46796:SF12">
    <property type="entry name" value="HTH-TYPE DNA-BINDING TRANSCRIPTIONAL ACTIVATOR EUTR"/>
    <property type="match status" value="1"/>
</dbReference>
<feature type="domain" description="HTH araC/xylS-type" evidence="4">
    <location>
        <begin position="234"/>
        <end position="335"/>
    </location>
</feature>
<dbReference type="Gene3D" id="1.10.10.60">
    <property type="entry name" value="Homeodomain-like"/>
    <property type="match status" value="1"/>
</dbReference>
<dbReference type="Proteomes" id="UP001500449">
    <property type="component" value="Unassembled WGS sequence"/>
</dbReference>
<evidence type="ECO:0000256" key="2">
    <source>
        <dbReference type="ARBA" id="ARBA00023125"/>
    </source>
</evidence>
<dbReference type="InterPro" id="IPR018060">
    <property type="entry name" value="HTH_AraC"/>
</dbReference>
<evidence type="ECO:0000313" key="5">
    <source>
        <dbReference type="EMBL" id="GAA1862790.1"/>
    </source>
</evidence>
<dbReference type="RefSeq" id="WP_344421438.1">
    <property type="nucleotide sequence ID" value="NZ_BAAAQK010000018.1"/>
</dbReference>
<dbReference type="Pfam" id="PF14525">
    <property type="entry name" value="AraC_binding_2"/>
    <property type="match status" value="1"/>
</dbReference>
<protein>
    <submittedName>
        <fullName evidence="5">AraC family transcriptional regulator</fullName>
    </submittedName>
</protein>
<keyword evidence="6" id="KW-1185">Reference proteome</keyword>
<dbReference type="InterPro" id="IPR009057">
    <property type="entry name" value="Homeodomain-like_sf"/>
</dbReference>
<name>A0ABN2NC96_9PSEU</name>
<organism evidence="5 6">
    <name type="scientific">Pseudonocardia ailaonensis</name>
    <dbReference type="NCBI Taxonomy" id="367279"/>
    <lineage>
        <taxon>Bacteria</taxon>
        <taxon>Bacillati</taxon>
        <taxon>Actinomycetota</taxon>
        <taxon>Actinomycetes</taxon>
        <taxon>Pseudonocardiales</taxon>
        <taxon>Pseudonocardiaceae</taxon>
        <taxon>Pseudonocardia</taxon>
    </lineage>
</organism>
<dbReference type="InterPro" id="IPR035418">
    <property type="entry name" value="AraC-bd_2"/>
</dbReference>
<proteinExistence type="predicted"/>
<dbReference type="SUPFAM" id="SSF46689">
    <property type="entry name" value="Homeodomain-like"/>
    <property type="match status" value="1"/>
</dbReference>
<dbReference type="SMART" id="SM00342">
    <property type="entry name" value="HTH_ARAC"/>
    <property type="match status" value="1"/>
</dbReference>
<dbReference type="EMBL" id="BAAAQK010000018">
    <property type="protein sequence ID" value="GAA1862790.1"/>
    <property type="molecule type" value="Genomic_DNA"/>
</dbReference>
<reference evidence="5 6" key="1">
    <citation type="journal article" date="2019" name="Int. J. Syst. Evol. Microbiol.">
        <title>The Global Catalogue of Microorganisms (GCM) 10K type strain sequencing project: providing services to taxonomists for standard genome sequencing and annotation.</title>
        <authorList>
            <consortium name="The Broad Institute Genomics Platform"/>
            <consortium name="The Broad Institute Genome Sequencing Center for Infectious Disease"/>
            <person name="Wu L."/>
            <person name="Ma J."/>
        </authorList>
    </citation>
    <scope>NUCLEOTIDE SEQUENCE [LARGE SCALE GENOMIC DNA]</scope>
    <source>
        <strain evidence="5 6">JCM 16009</strain>
    </source>
</reference>
<evidence type="ECO:0000256" key="1">
    <source>
        <dbReference type="ARBA" id="ARBA00023015"/>
    </source>
</evidence>
<accession>A0ABN2NC96</accession>
<comment type="caution">
    <text evidence="5">The sequence shown here is derived from an EMBL/GenBank/DDBJ whole genome shotgun (WGS) entry which is preliminary data.</text>
</comment>
<keyword evidence="2" id="KW-0238">DNA-binding</keyword>
<dbReference type="Pfam" id="PF12833">
    <property type="entry name" value="HTH_18"/>
    <property type="match status" value="1"/>
</dbReference>
<keyword evidence="1" id="KW-0805">Transcription regulation</keyword>
<gene>
    <name evidence="5" type="ORF">GCM10009836_48900</name>
</gene>
<dbReference type="PROSITE" id="PS01124">
    <property type="entry name" value="HTH_ARAC_FAMILY_2"/>
    <property type="match status" value="1"/>
</dbReference>
<dbReference type="InterPro" id="IPR050204">
    <property type="entry name" value="AraC_XylS_family_regulators"/>
</dbReference>
<dbReference type="PANTHER" id="PTHR46796">
    <property type="entry name" value="HTH-TYPE TRANSCRIPTIONAL ACTIVATOR RHAS-RELATED"/>
    <property type="match status" value="1"/>
</dbReference>
<evidence type="ECO:0000313" key="6">
    <source>
        <dbReference type="Proteomes" id="UP001500449"/>
    </source>
</evidence>
<sequence>MEPSGSAGRGVLAEVVPPAGALVHTRDLDEASVAISQAYAPHRLRVVGRPGRFDMRLWTNGMPGLDFGYIQMGTDVRLYAPPPGYHVVVLAGVGHVRIGSGGDSFVASRGRGVVVSPREPVYFEEWSPDCRLVTARFEPAALERVLASLLGAEPVHPLSFDPQLDLEAPRGGSFLRTLQLLRSELDRADGMATDPVMAGSLAGLAMTGLLRGQAHNYTDRLEDTGRPGAPAAIRAVLELIEARAAEIVSVVDLARAAGLSVRALEAGFRRHVGRSPMAYLRDHRLAQAHAELRESGPDETTSSAVARRWGFHHYGRFAATYHSRYGLSPAATLRSPPGRVL</sequence>
<keyword evidence="3" id="KW-0804">Transcription</keyword>
<evidence type="ECO:0000259" key="4">
    <source>
        <dbReference type="PROSITE" id="PS01124"/>
    </source>
</evidence>
<evidence type="ECO:0000256" key="3">
    <source>
        <dbReference type="ARBA" id="ARBA00023163"/>
    </source>
</evidence>